<feature type="region of interest" description="Disordered" evidence="2">
    <location>
        <begin position="27"/>
        <end position="95"/>
    </location>
</feature>
<protein>
    <submittedName>
        <fullName evidence="4">Beta-N-acetylhexosaminidase</fullName>
    </submittedName>
</protein>
<dbReference type="Proteomes" id="UP000675554">
    <property type="component" value="Unassembled WGS sequence"/>
</dbReference>
<evidence type="ECO:0000313" key="5">
    <source>
        <dbReference type="Proteomes" id="UP000675554"/>
    </source>
</evidence>
<keyword evidence="1" id="KW-0378">Hydrolase</keyword>
<feature type="non-terminal residue" evidence="4">
    <location>
        <position position="95"/>
    </location>
</feature>
<evidence type="ECO:0000256" key="3">
    <source>
        <dbReference type="SAM" id="SignalP"/>
    </source>
</evidence>
<accession>A0A8T4J101</accession>
<keyword evidence="3" id="KW-0732">Signal</keyword>
<dbReference type="InterPro" id="IPR029018">
    <property type="entry name" value="Hex-like_dom2"/>
</dbReference>
<evidence type="ECO:0000313" key="4">
    <source>
        <dbReference type="EMBL" id="MBR7677082.1"/>
    </source>
</evidence>
<feature type="compositionally biased region" description="Basic and acidic residues" evidence="2">
    <location>
        <begin position="82"/>
        <end position="95"/>
    </location>
</feature>
<name>A0A8T4J101_9ACTN</name>
<comment type="caution">
    <text evidence="4">The sequence shown here is derived from an EMBL/GenBank/DDBJ whole genome shotgun (WGS) entry which is preliminary data.</text>
</comment>
<evidence type="ECO:0000256" key="2">
    <source>
        <dbReference type="SAM" id="MobiDB-lite"/>
    </source>
</evidence>
<dbReference type="Gene3D" id="3.30.379.10">
    <property type="entry name" value="Chitobiase/beta-hexosaminidase domain 2-like"/>
    <property type="match status" value="1"/>
</dbReference>
<feature type="chain" id="PRO_5035776630" evidence="3">
    <location>
        <begin position="23"/>
        <end position="95"/>
    </location>
</feature>
<gene>
    <name evidence="4" type="ORF">KDA82_29605</name>
</gene>
<organism evidence="4 5">
    <name type="scientific">Streptomyces daliensis</name>
    <dbReference type="NCBI Taxonomy" id="299421"/>
    <lineage>
        <taxon>Bacteria</taxon>
        <taxon>Bacillati</taxon>
        <taxon>Actinomycetota</taxon>
        <taxon>Actinomycetes</taxon>
        <taxon>Kitasatosporales</taxon>
        <taxon>Streptomycetaceae</taxon>
        <taxon>Streptomyces</taxon>
    </lineage>
</organism>
<dbReference type="EMBL" id="JAGSMN010000824">
    <property type="protein sequence ID" value="MBR7677082.1"/>
    <property type="molecule type" value="Genomic_DNA"/>
</dbReference>
<dbReference type="GO" id="GO:0016787">
    <property type="term" value="F:hydrolase activity"/>
    <property type="evidence" value="ECO:0007669"/>
    <property type="project" value="UniProtKB-KW"/>
</dbReference>
<proteinExistence type="predicted"/>
<feature type="compositionally biased region" description="Gly residues" evidence="2">
    <location>
        <begin position="71"/>
        <end position="81"/>
    </location>
</feature>
<feature type="signal peptide" evidence="3">
    <location>
        <begin position="1"/>
        <end position="22"/>
    </location>
</feature>
<evidence type="ECO:0000256" key="1">
    <source>
        <dbReference type="ARBA" id="ARBA00022801"/>
    </source>
</evidence>
<keyword evidence="5" id="KW-1185">Reference proteome</keyword>
<reference evidence="4" key="1">
    <citation type="submission" date="2021-04" db="EMBL/GenBank/DDBJ databases">
        <title>Sequencing of actinobacteria type strains.</title>
        <authorList>
            <person name="Nguyen G.-S."/>
            <person name="Wentzel A."/>
        </authorList>
    </citation>
    <scope>NUCLEOTIDE SEQUENCE</scope>
    <source>
        <strain evidence="4">DSM 42095</strain>
    </source>
</reference>
<dbReference type="GO" id="GO:0005975">
    <property type="term" value="P:carbohydrate metabolic process"/>
    <property type="evidence" value="ECO:0007669"/>
    <property type="project" value="UniProtKB-ARBA"/>
</dbReference>
<dbReference type="AlphaFoldDB" id="A0A8T4J101"/>
<sequence length="95" mass="9281">MRRLRPLLLCLTLLAAALPGSAAVAVASPSVGAGADGPPRPLDQVIPAPESVREGGAPFTLGERTPIRVTGGSGGSGGSGGEAREAREAARALAA</sequence>